<keyword evidence="2 4" id="KW-0863">Zinc-finger</keyword>
<dbReference type="OMA" id="RENDECA"/>
<evidence type="ECO:0000313" key="7">
    <source>
        <dbReference type="Proteomes" id="UP000217790"/>
    </source>
</evidence>
<dbReference type="EMBL" id="KZ293677">
    <property type="protein sequence ID" value="PBK87654.1"/>
    <property type="molecule type" value="Genomic_DNA"/>
</dbReference>
<evidence type="ECO:0000256" key="4">
    <source>
        <dbReference type="PROSITE-ProRule" id="PRU00134"/>
    </source>
</evidence>
<evidence type="ECO:0000256" key="3">
    <source>
        <dbReference type="ARBA" id="ARBA00022833"/>
    </source>
</evidence>
<dbReference type="Pfam" id="PF01753">
    <property type="entry name" value="zf-MYND"/>
    <property type="match status" value="1"/>
</dbReference>
<name>A0A2H3D1N9_ARMGA</name>
<sequence>MADYETINAIVDLFVDSLKDPKHPAFCGQFYVSSLTIIAASEVLQTLRVSRHDFWDSMNRFLTVARTHEEAVSLSKSIEMCKCTLKSKRFLSAHSFCPNRFTSDPAARGKMEEVLRTMVGILCHTFLTPGGAQPLDVPYLKRLPRQAQKLERKGRDVLWPVKPSDYFVEGASTTVQMIWQWFYISRVPTVISWLNMLCMTAESTFIPHFFEMPDFPGEFIAVFDEHLTELGAGRYGNDRISSLQSLSDLLKQTMLMMKESDAPAQKEDVLRVLCFWMPHAGKIVELLSKALRIEQQTRNRDLRSAIKELHLQDVAAVLMRMFSLPEDAQKYHPLILTTLKRQRENVPVSLKRSPFASAYDAVRTISVRDRCHAVGCSQTVSSKGQKLQYCGGCRRVPYCSPECQKSAWKYGPAPHKAVCRKLKRFCEVLKLPAKPEHVEDSVVDKWCETMGISLDDVVVIKLHFENLAFSDGKSKSV</sequence>
<feature type="domain" description="MYND-type" evidence="5">
    <location>
        <begin position="371"/>
        <end position="419"/>
    </location>
</feature>
<keyword evidence="7" id="KW-1185">Reference proteome</keyword>
<reference evidence="7" key="1">
    <citation type="journal article" date="2017" name="Nat. Ecol. Evol.">
        <title>Genome expansion and lineage-specific genetic innovations in the forest pathogenic fungi Armillaria.</title>
        <authorList>
            <person name="Sipos G."/>
            <person name="Prasanna A.N."/>
            <person name="Walter M.C."/>
            <person name="O'Connor E."/>
            <person name="Balint B."/>
            <person name="Krizsan K."/>
            <person name="Kiss B."/>
            <person name="Hess J."/>
            <person name="Varga T."/>
            <person name="Slot J."/>
            <person name="Riley R."/>
            <person name="Boka B."/>
            <person name="Rigling D."/>
            <person name="Barry K."/>
            <person name="Lee J."/>
            <person name="Mihaltcheva S."/>
            <person name="LaButti K."/>
            <person name="Lipzen A."/>
            <person name="Waldron R."/>
            <person name="Moloney N.M."/>
            <person name="Sperisen C."/>
            <person name="Kredics L."/>
            <person name="Vagvoelgyi C."/>
            <person name="Patrignani A."/>
            <person name="Fitzpatrick D."/>
            <person name="Nagy I."/>
            <person name="Doyle S."/>
            <person name="Anderson J.B."/>
            <person name="Grigoriev I.V."/>
            <person name="Gueldener U."/>
            <person name="Muensterkoetter M."/>
            <person name="Nagy L.G."/>
        </authorList>
    </citation>
    <scope>NUCLEOTIDE SEQUENCE [LARGE SCALE GENOMIC DNA]</scope>
    <source>
        <strain evidence="7">Ar21-2</strain>
    </source>
</reference>
<proteinExistence type="predicted"/>
<organism evidence="6 7">
    <name type="scientific">Armillaria gallica</name>
    <name type="common">Bulbous honey fungus</name>
    <name type="synonym">Armillaria bulbosa</name>
    <dbReference type="NCBI Taxonomy" id="47427"/>
    <lineage>
        <taxon>Eukaryota</taxon>
        <taxon>Fungi</taxon>
        <taxon>Dikarya</taxon>
        <taxon>Basidiomycota</taxon>
        <taxon>Agaricomycotina</taxon>
        <taxon>Agaricomycetes</taxon>
        <taxon>Agaricomycetidae</taxon>
        <taxon>Agaricales</taxon>
        <taxon>Marasmiineae</taxon>
        <taxon>Physalacriaceae</taxon>
        <taxon>Armillaria</taxon>
    </lineage>
</organism>
<dbReference type="InterPro" id="IPR002893">
    <property type="entry name" value="Znf_MYND"/>
</dbReference>
<evidence type="ECO:0000259" key="5">
    <source>
        <dbReference type="PROSITE" id="PS50865"/>
    </source>
</evidence>
<keyword evidence="1" id="KW-0479">Metal-binding</keyword>
<dbReference type="InParanoid" id="A0A2H3D1N9"/>
<evidence type="ECO:0000256" key="2">
    <source>
        <dbReference type="ARBA" id="ARBA00022771"/>
    </source>
</evidence>
<dbReference type="Proteomes" id="UP000217790">
    <property type="component" value="Unassembled WGS sequence"/>
</dbReference>
<keyword evidence="3" id="KW-0862">Zinc</keyword>
<dbReference type="Gene3D" id="6.10.140.2220">
    <property type="match status" value="1"/>
</dbReference>
<dbReference type="PROSITE" id="PS50865">
    <property type="entry name" value="ZF_MYND_2"/>
    <property type="match status" value="1"/>
</dbReference>
<protein>
    <recommendedName>
        <fullName evidence="5">MYND-type domain-containing protein</fullName>
    </recommendedName>
</protein>
<evidence type="ECO:0000313" key="6">
    <source>
        <dbReference type="EMBL" id="PBK87654.1"/>
    </source>
</evidence>
<gene>
    <name evidence="6" type="ORF">ARMGADRAFT_1016507</name>
</gene>
<dbReference type="OrthoDB" id="2998255at2759"/>
<dbReference type="STRING" id="47427.A0A2H3D1N9"/>
<accession>A0A2H3D1N9</accession>
<dbReference type="SUPFAM" id="SSF144232">
    <property type="entry name" value="HIT/MYND zinc finger-like"/>
    <property type="match status" value="1"/>
</dbReference>
<dbReference type="GO" id="GO:0008270">
    <property type="term" value="F:zinc ion binding"/>
    <property type="evidence" value="ECO:0007669"/>
    <property type="project" value="UniProtKB-KW"/>
</dbReference>
<evidence type="ECO:0000256" key="1">
    <source>
        <dbReference type="ARBA" id="ARBA00022723"/>
    </source>
</evidence>
<dbReference type="AlphaFoldDB" id="A0A2H3D1N9"/>